<feature type="region of interest" description="Disordered" evidence="4">
    <location>
        <begin position="1"/>
        <end position="23"/>
    </location>
</feature>
<keyword evidence="3" id="KW-0804">Transcription</keyword>
<gene>
    <name evidence="7" type="ORF">ACFOOQ_02025</name>
</gene>
<dbReference type="Gene3D" id="1.10.10.10">
    <property type="entry name" value="Winged helix-like DNA-binding domain superfamily/Winged helix DNA-binding domain"/>
    <property type="match status" value="1"/>
</dbReference>
<evidence type="ECO:0000256" key="2">
    <source>
        <dbReference type="ARBA" id="ARBA00023125"/>
    </source>
</evidence>
<dbReference type="PROSITE" id="PS51077">
    <property type="entry name" value="HTH_ICLR"/>
    <property type="match status" value="1"/>
</dbReference>
<comment type="caution">
    <text evidence="7">The sequence shown here is derived from an EMBL/GenBank/DDBJ whole genome shotgun (WGS) entry which is preliminary data.</text>
</comment>
<evidence type="ECO:0000259" key="5">
    <source>
        <dbReference type="PROSITE" id="PS51077"/>
    </source>
</evidence>
<evidence type="ECO:0000259" key="6">
    <source>
        <dbReference type="PROSITE" id="PS51078"/>
    </source>
</evidence>
<dbReference type="InterPro" id="IPR036388">
    <property type="entry name" value="WH-like_DNA-bd_sf"/>
</dbReference>
<evidence type="ECO:0000313" key="7">
    <source>
        <dbReference type="EMBL" id="MFC3674301.1"/>
    </source>
</evidence>
<dbReference type="InterPro" id="IPR050707">
    <property type="entry name" value="HTH_MetabolicPath_Reg"/>
</dbReference>
<feature type="domain" description="HTH iclR-type" evidence="5">
    <location>
        <begin position="24"/>
        <end position="85"/>
    </location>
</feature>
<dbReference type="InterPro" id="IPR029016">
    <property type="entry name" value="GAF-like_dom_sf"/>
</dbReference>
<accession>A0ABV7VBU4</accession>
<dbReference type="SMART" id="SM00346">
    <property type="entry name" value="HTH_ICLR"/>
    <property type="match status" value="1"/>
</dbReference>
<keyword evidence="2" id="KW-0238">DNA-binding</keyword>
<dbReference type="SUPFAM" id="SSF55781">
    <property type="entry name" value="GAF domain-like"/>
    <property type="match status" value="1"/>
</dbReference>
<reference evidence="8" key="1">
    <citation type="journal article" date="2019" name="Int. J. Syst. Evol. Microbiol.">
        <title>The Global Catalogue of Microorganisms (GCM) 10K type strain sequencing project: providing services to taxonomists for standard genome sequencing and annotation.</title>
        <authorList>
            <consortium name="The Broad Institute Genomics Platform"/>
            <consortium name="The Broad Institute Genome Sequencing Center for Infectious Disease"/>
            <person name="Wu L."/>
            <person name="Ma J."/>
        </authorList>
    </citation>
    <scope>NUCLEOTIDE SEQUENCE [LARGE SCALE GENOMIC DNA]</scope>
    <source>
        <strain evidence="8">KCTC 42182</strain>
    </source>
</reference>
<dbReference type="SUPFAM" id="SSF46785">
    <property type="entry name" value="Winged helix' DNA-binding domain"/>
    <property type="match status" value="1"/>
</dbReference>
<evidence type="ECO:0000256" key="3">
    <source>
        <dbReference type="ARBA" id="ARBA00023163"/>
    </source>
</evidence>
<keyword evidence="1" id="KW-0805">Transcription regulation</keyword>
<dbReference type="Pfam" id="PF09339">
    <property type="entry name" value="HTH_IclR"/>
    <property type="match status" value="1"/>
</dbReference>
<dbReference type="InterPro" id="IPR014757">
    <property type="entry name" value="Tscrpt_reg_IclR_C"/>
</dbReference>
<dbReference type="Proteomes" id="UP001595711">
    <property type="component" value="Unassembled WGS sequence"/>
</dbReference>
<dbReference type="InterPro" id="IPR005471">
    <property type="entry name" value="Tscrpt_reg_IclR_N"/>
</dbReference>
<dbReference type="PANTHER" id="PTHR30136">
    <property type="entry name" value="HELIX-TURN-HELIX TRANSCRIPTIONAL REGULATOR, ICLR FAMILY"/>
    <property type="match status" value="1"/>
</dbReference>
<evidence type="ECO:0000256" key="4">
    <source>
        <dbReference type="SAM" id="MobiDB-lite"/>
    </source>
</evidence>
<proteinExistence type="predicted"/>
<dbReference type="RefSeq" id="WP_379721021.1">
    <property type="nucleotide sequence ID" value="NZ_JBHRYJ010000001.1"/>
</dbReference>
<evidence type="ECO:0000256" key="1">
    <source>
        <dbReference type="ARBA" id="ARBA00023015"/>
    </source>
</evidence>
<keyword evidence="8" id="KW-1185">Reference proteome</keyword>
<organism evidence="7 8">
    <name type="scientific">Ferrovibrio xuzhouensis</name>
    <dbReference type="NCBI Taxonomy" id="1576914"/>
    <lineage>
        <taxon>Bacteria</taxon>
        <taxon>Pseudomonadati</taxon>
        <taxon>Pseudomonadota</taxon>
        <taxon>Alphaproteobacteria</taxon>
        <taxon>Rhodospirillales</taxon>
        <taxon>Rhodospirillaceae</taxon>
        <taxon>Ferrovibrio</taxon>
    </lineage>
</organism>
<dbReference type="Gene3D" id="3.30.450.40">
    <property type="match status" value="2"/>
</dbReference>
<sequence>MPRKKALPAPQTDSSAPAKSSGGVDAVDRAVTILRCFSDRDPSLSLAELAARTGYYKSTILRLITSLERASFLVRLPDKSFALGSELMRLGAAYQHSFRLETHVRPALKSLLGETRESASFFIRDQDMRICLFREDSAHTIRDHVREGDRLILNQGAAGHVLLRFDPAQNSELGLQAQFKDLPLFSYGERDAETAAAAVPVYAARGGRTSLAGALTISGPRTRFTPQTTPQIGKLLLEAGRNLSFALGGGTMWNTLSGTKTP</sequence>
<dbReference type="PANTHER" id="PTHR30136:SF39">
    <property type="entry name" value="TRANSCRIPTIONAL REGULATORY PROTEIN"/>
    <property type="match status" value="1"/>
</dbReference>
<dbReference type="InterPro" id="IPR036390">
    <property type="entry name" value="WH_DNA-bd_sf"/>
</dbReference>
<name>A0ABV7VBU4_9PROT</name>
<evidence type="ECO:0000313" key="8">
    <source>
        <dbReference type="Proteomes" id="UP001595711"/>
    </source>
</evidence>
<dbReference type="PROSITE" id="PS51078">
    <property type="entry name" value="ICLR_ED"/>
    <property type="match status" value="1"/>
</dbReference>
<protein>
    <submittedName>
        <fullName evidence="7">IclR family transcriptional regulator</fullName>
    </submittedName>
</protein>
<dbReference type="EMBL" id="JBHRYJ010000001">
    <property type="protein sequence ID" value="MFC3674301.1"/>
    <property type="molecule type" value="Genomic_DNA"/>
</dbReference>
<feature type="domain" description="IclR-ED" evidence="6">
    <location>
        <begin position="86"/>
        <end position="249"/>
    </location>
</feature>